<evidence type="ECO:0000256" key="1">
    <source>
        <dbReference type="SAM" id="MobiDB-lite"/>
    </source>
</evidence>
<dbReference type="Proteomes" id="UP000735302">
    <property type="component" value="Unassembled WGS sequence"/>
</dbReference>
<evidence type="ECO:0000313" key="3">
    <source>
        <dbReference type="Proteomes" id="UP000735302"/>
    </source>
</evidence>
<feature type="region of interest" description="Disordered" evidence="1">
    <location>
        <begin position="102"/>
        <end position="146"/>
    </location>
</feature>
<feature type="compositionally biased region" description="Basic residues" evidence="1">
    <location>
        <begin position="116"/>
        <end position="138"/>
    </location>
</feature>
<evidence type="ECO:0000313" key="2">
    <source>
        <dbReference type="EMBL" id="GFO00368.1"/>
    </source>
</evidence>
<proteinExistence type="predicted"/>
<organism evidence="2 3">
    <name type="scientific">Plakobranchus ocellatus</name>
    <dbReference type="NCBI Taxonomy" id="259542"/>
    <lineage>
        <taxon>Eukaryota</taxon>
        <taxon>Metazoa</taxon>
        <taxon>Spiralia</taxon>
        <taxon>Lophotrochozoa</taxon>
        <taxon>Mollusca</taxon>
        <taxon>Gastropoda</taxon>
        <taxon>Heterobranchia</taxon>
        <taxon>Euthyneura</taxon>
        <taxon>Panpulmonata</taxon>
        <taxon>Sacoglossa</taxon>
        <taxon>Placobranchoidea</taxon>
        <taxon>Plakobranchidae</taxon>
        <taxon>Plakobranchus</taxon>
    </lineage>
</organism>
<accession>A0AAV3ZZP6</accession>
<feature type="compositionally biased region" description="Basic and acidic residues" evidence="1">
    <location>
        <begin position="1"/>
        <end position="18"/>
    </location>
</feature>
<sequence>MKEAKEEQDEEKNQRGKWIDAVGMSTMMRRGDGRIKRSGKRYRMNKCGESDEKQKQELKVGRKNGGKMGGGGRGLKDITIREVTRGEEVEKRGKVKIKEWVGVGDKKQNEYDGDRKKRRRRCTRKRKMRTMSKGRSTGRRNVCKEG</sequence>
<gene>
    <name evidence="2" type="ORF">PoB_002687300</name>
</gene>
<dbReference type="AlphaFoldDB" id="A0AAV3ZZP6"/>
<comment type="caution">
    <text evidence="2">The sequence shown here is derived from an EMBL/GenBank/DDBJ whole genome shotgun (WGS) entry which is preliminary data.</text>
</comment>
<protein>
    <submittedName>
        <fullName evidence="2">Uncharacterized protein</fullName>
    </submittedName>
</protein>
<reference evidence="2 3" key="1">
    <citation type="journal article" date="2021" name="Elife">
        <title>Chloroplast acquisition without the gene transfer in kleptoplastic sea slugs, Plakobranchus ocellatus.</title>
        <authorList>
            <person name="Maeda T."/>
            <person name="Takahashi S."/>
            <person name="Yoshida T."/>
            <person name="Shimamura S."/>
            <person name="Takaki Y."/>
            <person name="Nagai Y."/>
            <person name="Toyoda A."/>
            <person name="Suzuki Y."/>
            <person name="Arimoto A."/>
            <person name="Ishii H."/>
            <person name="Satoh N."/>
            <person name="Nishiyama T."/>
            <person name="Hasebe M."/>
            <person name="Maruyama T."/>
            <person name="Minagawa J."/>
            <person name="Obokata J."/>
            <person name="Shigenobu S."/>
        </authorList>
    </citation>
    <scope>NUCLEOTIDE SEQUENCE [LARGE SCALE GENOMIC DNA]</scope>
</reference>
<dbReference type="EMBL" id="BLXT01003087">
    <property type="protein sequence ID" value="GFO00368.1"/>
    <property type="molecule type" value="Genomic_DNA"/>
</dbReference>
<keyword evidence="3" id="KW-1185">Reference proteome</keyword>
<feature type="compositionally biased region" description="Basic and acidic residues" evidence="1">
    <location>
        <begin position="102"/>
        <end position="115"/>
    </location>
</feature>
<name>A0AAV3ZZP6_9GAST</name>
<feature type="region of interest" description="Disordered" evidence="1">
    <location>
        <begin position="1"/>
        <end position="77"/>
    </location>
</feature>
<feature type="compositionally biased region" description="Basic and acidic residues" evidence="1">
    <location>
        <begin position="46"/>
        <end position="60"/>
    </location>
</feature>